<dbReference type="Pfam" id="PF00750">
    <property type="entry name" value="tRNA-synt_1d"/>
    <property type="match status" value="1"/>
</dbReference>
<evidence type="ECO:0000256" key="8">
    <source>
        <dbReference type="ARBA" id="ARBA00049339"/>
    </source>
</evidence>
<dbReference type="NCBIfam" id="TIGR00456">
    <property type="entry name" value="argS"/>
    <property type="match status" value="1"/>
</dbReference>
<comment type="subunit">
    <text evidence="9">Monomer.</text>
</comment>
<evidence type="ECO:0000256" key="7">
    <source>
        <dbReference type="ARBA" id="ARBA00023146"/>
    </source>
</evidence>
<dbReference type="Pfam" id="PF05746">
    <property type="entry name" value="DALR_1"/>
    <property type="match status" value="1"/>
</dbReference>
<dbReference type="PRINTS" id="PR01038">
    <property type="entry name" value="TRNASYNTHARG"/>
</dbReference>
<evidence type="ECO:0000256" key="10">
    <source>
        <dbReference type="RuleBase" id="RU363038"/>
    </source>
</evidence>
<name>A0A2H0UN26_9BACT</name>
<dbReference type="Gene3D" id="3.30.1360.70">
    <property type="entry name" value="Arginyl tRNA synthetase N-terminal domain"/>
    <property type="match status" value="1"/>
</dbReference>
<evidence type="ECO:0000256" key="6">
    <source>
        <dbReference type="ARBA" id="ARBA00022917"/>
    </source>
</evidence>
<dbReference type="SMART" id="SM00836">
    <property type="entry name" value="DALR_1"/>
    <property type="match status" value="1"/>
</dbReference>
<keyword evidence="6 9" id="KW-0648">Protein biosynthesis</keyword>
<dbReference type="PANTHER" id="PTHR11956:SF5">
    <property type="entry name" value="ARGININE--TRNA LIGASE, CYTOPLASMIC"/>
    <property type="match status" value="1"/>
</dbReference>
<dbReference type="InterPro" id="IPR014729">
    <property type="entry name" value="Rossmann-like_a/b/a_fold"/>
</dbReference>
<dbReference type="GO" id="GO:0005737">
    <property type="term" value="C:cytoplasm"/>
    <property type="evidence" value="ECO:0007669"/>
    <property type="project" value="UniProtKB-SubCell"/>
</dbReference>
<dbReference type="GO" id="GO:0005524">
    <property type="term" value="F:ATP binding"/>
    <property type="evidence" value="ECO:0007669"/>
    <property type="project" value="UniProtKB-UniRule"/>
</dbReference>
<dbReference type="EC" id="6.1.1.19" evidence="9"/>
<accession>A0A2H0UN26</accession>
<dbReference type="SMART" id="SM01016">
    <property type="entry name" value="Arg_tRNA_synt_N"/>
    <property type="match status" value="1"/>
</dbReference>
<dbReference type="PANTHER" id="PTHR11956">
    <property type="entry name" value="ARGINYL-TRNA SYNTHETASE"/>
    <property type="match status" value="1"/>
</dbReference>
<dbReference type="SUPFAM" id="SSF55190">
    <property type="entry name" value="Arginyl-tRNA synthetase (ArgRS), N-terminal 'additional' domain"/>
    <property type="match status" value="1"/>
</dbReference>
<evidence type="ECO:0000256" key="5">
    <source>
        <dbReference type="ARBA" id="ARBA00022840"/>
    </source>
</evidence>
<feature type="domain" description="Arginyl tRNA synthetase N-terminal" evidence="12">
    <location>
        <begin position="3"/>
        <end position="83"/>
    </location>
</feature>
<dbReference type="InterPro" id="IPR001412">
    <property type="entry name" value="aa-tRNA-synth_I_CS"/>
</dbReference>
<dbReference type="GO" id="GO:0004814">
    <property type="term" value="F:arginine-tRNA ligase activity"/>
    <property type="evidence" value="ECO:0007669"/>
    <property type="project" value="UniProtKB-UniRule"/>
</dbReference>
<feature type="domain" description="DALR anticodon binding" evidence="11">
    <location>
        <begin position="447"/>
        <end position="562"/>
    </location>
</feature>
<evidence type="ECO:0000256" key="2">
    <source>
        <dbReference type="ARBA" id="ARBA00022490"/>
    </source>
</evidence>
<comment type="subcellular location">
    <subcellularLocation>
        <location evidence="9">Cytoplasm</location>
    </subcellularLocation>
</comment>
<dbReference type="HAMAP" id="MF_00123">
    <property type="entry name" value="Arg_tRNA_synth"/>
    <property type="match status" value="1"/>
</dbReference>
<dbReference type="InterPro" id="IPR005148">
    <property type="entry name" value="Arg-tRNA-synth_N"/>
</dbReference>
<keyword evidence="4 9" id="KW-0547">Nucleotide-binding</keyword>
<dbReference type="Gene3D" id="3.40.50.620">
    <property type="entry name" value="HUPs"/>
    <property type="match status" value="1"/>
</dbReference>
<dbReference type="EMBL" id="PFBC01000042">
    <property type="protein sequence ID" value="PIR87798.1"/>
    <property type="molecule type" value="Genomic_DNA"/>
</dbReference>
<evidence type="ECO:0000256" key="1">
    <source>
        <dbReference type="ARBA" id="ARBA00005594"/>
    </source>
</evidence>
<keyword evidence="5 9" id="KW-0067">ATP-binding</keyword>
<feature type="short sequence motif" description="'HIGH' region" evidence="9">
    <location>
        <begin position="119"/>
        <end position="129"/>
    </location>
</feature>
<keyword evidence="2 9" id="KW-0963">Cytoplasm</keyword>
<dbReference type="Pfam" id="PF03485">
    <property type="entry name" value="Arg_tRNA_synt_N"/>
    <property type="match status" value="1"/>
</dbReference>
<gene>
    <name evidence="9" type="primary">argS</name>
    <name evidence="13" type="ORF">COU10_02650</name>
</gene>
<dbReference type="InterPro" id="IPR035684">
    <property type="entry name" value="ArgRS_core"/>
</dbReference>
<dbReference type="SUPFAM" id="SSF52374">
    <property type="entry name" value="Nucleotidylyl transferase"/>
    <property type="match status" value="1"/>
</dbReference>
<dbReference type="PROSITE" id="PS00178">
    <property type="entry name" value="AA_TRNA_LIGASE_I"/>
    <property type="match status" value="1"/>
</dbReference>
<keyword evidence="7 9" id="KW-0030">Aminoacyl-tRNA synthetase</keyword>
<evidence type="ECO:0000313" key="13">
    <source>
        <dbReference type="EMBL" id="PIR87798.1"/>
    </source>
</evidence>
<evidence type="ECO:0000256" key="3">
    <source>
        <dbReference type="ARBA" id="ARBA00022598"/>
    </source>
</evidence>
<dbReference type="InterPro" id="IPR009080">
    <property type="entry name" value="tRNAsynth_Ia_anticodon-bd"/>
</dbReference>
<organism evidence="13 14">
    <name type="scientific">Candidatus Harrisonbacteria bacterium CG10_big_fil_rev_8_21_14_0_10_45_28</name>
    <dbReference type="NCBI Taxonomy" id="1974586"/>
    <lineage>
        <taxon>Bacteria</taxon>
        <taxon>Candidatus Harrisoniibacteriota</taxon>
    </lineage>
</organism>
<dbReference type="SUPFAM" id="SSF47323">
    <property type="entry name" value="Anticodon-binding domain of a subclass of class I aminoacyl-tRNA synthetases"/>
    <property type="match status" value="1"/>
</dbReference>
<dbReference type="InterPro" id="IPR008909">
    <property type="entry name" value="DALR_anticod-bd"/>
</dbReference>
<evidence type="ECO:0000256" key="4">
    <source>
        <dbReference type="ARBA" id="ARBA00022741"/>
    </source>
</evidence>
<reference evidence="14" key="1">
    <citation type="submission" date="2017-09" db="EMBL/GenBank/DDBJ databases">
        <title>Depth-based differentiation of microbial function through sediment-hosted aquifers and enrichment of novel symbionts in the deep terrestrial subsurface.</title>
        <authorList>
            <person name="Probst A.J."/>
            <person name="Ladd B."/>
            <person name="Jarett J.K."/>
            <person name="Geller-Mcgrath D.E."/>
            <person name="Sieber C.M.K."/>
            <person name="Emerson J.B."/>
            <person name="Anantharaman K."/>
            <person name="Thomas B.C."/>
            <person name="Malmstrom R."/>
            <person name="Stieglmeier M."/>
            <person name="Klingl A."/>
            <person name="Woyke T."/>
            <person name="Ryan C.M."/>
            <person name="Banfield J.F."/>
        </authorList>
    </citation>
    <scope>NUCLEOTIDE SEQUENCE [LARGE SCALE GENOMIC DNA]</scope>
</reference>
<dbReference type="CDD" id="cd00671">
    <property type="entry name" value="ArgRS_core"/>
    <property type="match status" value="1"/>
</dbReference>
<dbReference type="FunFam" id="3.40.50.620:FF:000116">
    <property type="entry name" value="Arginine--tRNA ligase"/>
    <property type="match status" value="1"/>
</dbReference>
<dbReference type="Proteomes" id="UP000230903">
    <property type="component" value="Unassembled WGS sequence"/>
</dbReference>
<proteinExistence type="inferred from homology"/>
<evidence type="ECO:0000259" key="11">
    <source>
        <dbReference type="SMART" id="SM00836"/>
    </source>
</evidence>
<dbReference type="AlphaFoldDB" id="A0A2H0UN26"/>
<keyword evidence="3 9" id="KW-0436">Ligase</keyword>
<protein>
    <recommendedName>
        <fullName evidence="9">Arginine--tRNA ligase</fullName>
        <ecNumber evidence="9">6.1.1.19</ecNumber>
    </recommendedName>
    <alternativeName>
        <fullName evidence="9">Arginyl-tRNA synthetase</fullName>
        <shortName evidence="9">ArgRS</shortName>
    </alternativeName>
</protein>
<dbReference type="InterPro" id="IPR001278">
    <property type="entry name" value="Arg-tRNA-ligase"/>
</dbReference>
<sequence length="562" mass="63917">MQDRISNYIKQALGLEKLPAVEIPTAGGHGHYSTNVAMQMAKGASRAPLELANELVDKLVEADSDKMFSKIETAGPGFINFWLSKEFLLKEFEKLAKAGELVGPNIGKRERVIIDYSQPNIAKRMHVGHLRSTIIGDALANIYDYLGYRTVRWNYYGDWGTQFGKLIAAYKMWGSEEDVKNAPIETLLNLYVRFHNEMRSDPTLEDAGRSEFKKLEEGDRENRWLWKWFKQESLVEFERIYKRLGIKFDVEFGEAYYEGQLGRLLRELGKKGFLTKSDGAVVIDLGEGTPPALMQKSDGATLYMTRDVASLAHRLKKYKPAKILYVVSNEQTFHFSQLFKVAERLGMNKAELVHVKFGLVLDEGKKLSTRSGGAVRLEELMNKSVEMAYKIVNEKNSDLAEEEKKRVAEMVGVGALKYNDLKENRNSDIVFNWDKMLDLRGDTAPYLQYTAVRLANIIRKAGGALRTTHYALLTEQIELDVIKKLLDFNDAVVTAVEQYMTGYLAKYLYELASLANQYYEKVRILEDGDEERKNARLVLVGQVIKTLEKGLGLLGIQVPERI</sequence>
<evidence type="ECO:0000259" key="12">
    <source>
        <dbReference type="SMART" id="SM01016"/>
    </source>
</evidence>
<evidence type="ECO:0000256" key="9">
    <source>
        <dbReference type="HAMAP-Rule" id="MF_00123"/>
    </source>
</evidence>
<comment type="caution">
    <text evidence="13">The sequence shown here is derived from an EMBL/GenBank/DDBJ whole genome shotgun (WGS) entry which is preliminary data.</text>
</comment>
<evidence type="ECO:0000313" key="14">
    <source>
        <dbReference type="Proteomes" id="UP000230903"/>
    </source>
</evidence>
<dbReference type="GO" id="GO:0006420">
    <property type="term" value="P:arginyl-tRNA aminoacylation"/>
    <property type="evidence" value="ECO:0007669"/>
    <property type="project" value="UniProtKB-UniRule"/>
</dbReference>
<dbReference type="Gene3D" id="1.10.730.10">
    <property type="entry name" value="Isoleucyl-tRNA Synthetase, Domain 1"/>
    <property type="match status" value="1"/>
</dbReference>
<dbReference type="InterPro" id="IPR036695">
    <property type="entry name" value="Arg-tRNA-synth_N_sf"/>
</dbReference>
<comment type="catalytic activity">
    <reaction evidence="8 9">
        <text>tRNA(Arg) + L-arginine + ATP = L-arginyl-tRNA(Arg) + AMP + diphosphate</text>
        <dbReference type="Rhea" id="RHEA:20301"/>
        <dbReference type="Rhea" id="RHEA-COMP:9658"/>
        <dbReference type="Rhea" id="RHEA-COMP:9673"/>
        <dbReference type="ChEBI" id="CHEBI:30616"/>
        <dbReference type="ChEBI" id="CHEBI:32682"/>
        <dbReference type="ChEBI" id="CHEBI:33019"/>
        <dbReference type="ChEBI" id="CHEBI:78442"/>
        <dbReference type="ChEBI" id="CHEBI:78513"/>
        <dbReference type="ChEBI" id="CHEBI:456215"/>
        <dbReference type="EC" id="6.1.1.19"/>
    </reaction>
</comment>
<comment type="similarity">
    <text evidence="1 9 10">Belongs to the class-I aminoacyl-tRNA synthetase family.</text>
</comment>
<dbReference type="CDD" id="cd07956">
    <property type="entry name" value="Anticodon_Ia_Arg"/>
    <property type="match status" value="1"/>
</dbReference>